<organism evidence="2">
    <name type="scientific">Candida tenuis (strain ATCC 10573 / BCRC 21748 / CBS 615 / JCM 9827 / NBRC 10315 / NRRL Y-1498 / VKM Y-70)</name>
    <name type="common">Yeast</name>
    <name type="synonym">Yamadazyma tenuis</name>
    <dbReference type="NCBI Taxonomy" id="590646"/>
    <lineage>
        <taxon>Eukaryota</taxon>
        <taxon>Fungi</taxon>
        <taxon>Dikarya</taxon>
        <taxon>Ascomycota</taxon>
        <taxon>Saccharomycotina</taxon>
        <taxon>Pichiomycetes</taxon>
        <taxon>Debaryomycetaceae</taxon>
        <taxon>Yamadazyma</taxon>
    </lineage>
</organism>
<dbReference type="AlphaFoldDB" id="G3BDQ3"/>
<evidence type="ECO:0000313" key="1">
    <source>
        <dbReference type="EMBL" id="EGV61107.1"/>
    </source>
</evidence>
<evidence type="ECO:0000313" key="2">
    <source>
        <dbReference type="Proteomes" id="UP000000707"/>
    </source>
</evidence>
<sequence>MIPYTNSRTLGFLSLPSHTSSVNLNSNSHVNGLDIYTHRDVLMKLPLQGSKVTPPMQKTLRDRRVEISHIPLQPDVHILLPPRLIKPH</sequence>
<proteinExistence type="predicted"/>
<name>G3BDQ3_CANTC</name>
<gene>
    <name evidence="1" type="ORF">CANTEDRAFT_116406</name>
</gene>
<reference evidence="1 2" key="1">
    <citation type="journal article" date="2011" name="Proc. Natl. Acad. Sci. U.S.A.">
        <title>Comparative genomics of xylose-fermenting fungi for enhanced biofuel production.</title>
        <authorList>
            <person name="Wohlbach D.J."/>
            <person name="Kuo A."/>
            <person name="Sato T.K."/>
            <person name="Potts K.M."/>
            <person name="Salamov A.A."/>
            <person name="LaButti K.M."/>
            <person name="Sun H."/>
            <person name="Clum A."/>
            <person name="Pangilinan J.L."/>
            <person name="Lindquist E.A."/>
            <person name="Lucas S."/>
            <person name="Lapidus A."/>
            <person name="Jin M."/>
            <person name="Gunawan C."/>
            <person name="Balan V."/>
            <person name="Dale B.E."/>
            <person name="Jeffries T.W."/>
            <person name="Zinkel R."/>
            <person name="Barry K.W."/>
            <person name="Grigoriev I.V."/>
            <person name="Gasch A.P."/>
        </authorList>
    </citation>
    <scope>NUCLEOTIDE SEQUENCE [LARGE SCALE GENOMIC DNA]</scope>
    <source>
        <strain evidence="2">ATCC 10573 / BCRC 21748 / CBS 615 / JCM 9827 / NBRC 10315 / NRRL Y-1498 / VKM Y-70</strain>
    </source>
</reference>
<accession>G3BDQ3</accession>
<protein>
    <submittedName>
        <fullName evidence="1">Uncharacterized protein</fullName>
    </submittedName>
</protein>
<dbReference type="Proteomes" id="UP000000707">
    <property type="component" value="Unassembled WGS sequence"/>
</dbReference>
<dbReference type="HOGENOM" id="CLU_2468835_0_0_1"/>
<dbReference type="EMBL" id="GL996528">
    <property type="protein sequence ID" value="EGV61107.1"/>
    <property type="molecule type" value="Genomic_DNA"/>
</dbReference>
<keyword evidence="2" id="KW-1185">Reference proteome</keyword>